<protein>
    <submittedName>
        <fullName evidence="2">Uncharacterized protein</fullName>
    </submittedName>
</protein>
<dbReference type="Proteomes" id="UP000253517">
    <property type="component" value="Unassembled WGS sequence"/>
</dbReference>
<keyword evidence="3" id="KW-1185">Reference proteome</keyword>
<dbReference type="RefSeq" id="WP_114366594.1">
    <property type="nucleotide sequence ID" value="NZ_BHZF01000008.1"/>
</dbReference>
<dbReference type="EMBL" id="QPJS01000010">
    <property type="protein sequence ID" value="RCX01006.1"/>
    <property type="molecule type" value="Genomic_DNA"/>
</dbReference>
<evidence type="ECO:0000313" key="2">
    <source>
        <dbReference type="EMBL" id="RCX01006.1"/>
    </source>
</evidence>
<keyword evidence="1" id="KW-0812">Transmembrane</keyword>
<accession>A0A368ZY27</accession>
<comment type="caution">
    <text evidence="2">The sequence shown here is derived from an EMBL/GenBank/DDBJ whole genome shotgun (WGS) entry which is preliminary data.</text>
</comment>
<evidence type="ECO:0000313" key="3">
    <source>
        <dbReference type="Proteomes" id="UP000253517"/>
    </source>
</evidence>
<feature type="transmembrane region" description="Helical" evidence="1">
    <location>
        <begin position="42"/>
        <end position="59"/>
    </location>
</feature>
<reference evidence="2 3" key="1">
    <citation type="submission" date="2018-07" db="EMBL/GenBank/DDBJ databases">
        <title>Genomic Encyclopedia of Type Strains, Phase IV (KMG-IV): sequencing the most valuable type-strain genomes for metagenomic binning, comparative biology and taxonomic classification.</title>
        <authorList>
            <person name="Goeker M."/>
        </authorList>
    </citation>
    <scope>NUCLEOTIDE SEQUENCE [LARGE SCALE GENOMIC DNA]</scope>
    <source>
        <strain evidence="2 3">DSM 21410</strain>
    </source>
</reference>
<feature type="transmembrane region" description="Helical" evidence="1">
    <location>
        <begin position="12"/>
        <end position="30"/>
    </location>
</feature>
<sequence>MKAYRFNHKSQTQTYSFLTVVAVVLGFLIFMGMEEYNLSKEVAYLIVVALSGVSVLSAIKKASKRIEEVMIEEDVYTFYFMNKLKSSVKIPRKKVSVVVDKDFVEFKYLTGEFIGRAERSALEKSYSWEDLLENIE</sequence>
<keyword evidence="1" id="KW-1133">Transmembrane helix</keyword>
<dbReference type="AlphaFoldDB" id="A0A368ZY27"/>
<name>A0A368ZY27_9FLAO</name>
<keyword evidence="1" id="KW-0472">Membrane</keyword>
<gene>
    <name evidence="2" type="ORF">DES35_1108</name>
</gene>
<organism evidence="2 3">
    <name type="scientific">Schleiferia thermophila</name>
    <dbReference type="NCBI Taxonomy" id="884107"/>
    <lineage>
        <taxon>Bacteria</taxon>
        <taxon>Pseudomonadati</taxon>
        <taxon>Bacteroidota</taxon>
        <taxon>Flavobacteriia</taxon>
        <taxon>Flavobacteriales</taxon>
        <taxon>Schleiferiaceae</taxon>
        <taxon>Schleiferia</taxon>
    </lineage>
</organism>
<proteinExistence type="predicted"/>
<evidence type="ECO:0000256" key="1">
    <source>
        <dbReference type="SAM" id="Phobius"/>
    </source>
</evidence>